<dbReference type="InterPro" id="IPR051966">
    <property type="entry name" value="RPAP3"/>
</dbReference>
<keyword evidence="3" id="KW-1133">Transmembrane helix</keyword>
<dbReference type="Pfam" id="PF13414">
    <property type="entry name" value="TPR_11"/>
    <property type="match status" value="1"/>
</dbReference>
<dbReference type="AlphaFoldDB" id="A0AA96WFS2"/>
<feature type="repeat" description="TPR" evidence="2">
    <location>
        <begin position="75"/>
        <end position="108"/>
    </location>
</feature>
<keyword evidence="3" id="KW-0472">Membrane</keyword>
<proteinExistence type="predicted"/>
<protein>
    <submittedName>
        <fullName evidence="4">Tetratricopeptide repeat protein</fullName>
    </submittedName>
</protein>
<name>A0AA96WFS2_9CYAN</name>
<accession>A0AA96WFS2</accession>
<dbReference type="RefSeq" id="WP_316430127.1">
    <property type="nucleotide sequence ID" value="NZ_CP053586.1"/>
</dbReference>
<dbReference type="SMART" id="SM00028">
    <property type="entry name" value="TPR"/>
    <property type="match status" value="2"/>
</dbReference>
<dbReference type="GO" id="GO:0101031">
    <property type="term" value="C:protein folding chaperone complex"/>
    <property type="evidence" value="ECO:0007669"/>
    <property type="project" value="TreeGrafter"/>
</dbReference>
<evidence type="ECO:0000256" key="2">
    <source>
        <dbReference type="PROSITE-ProRule" id="PRU00339"/>
    </source>
</evidence>
<keyword evidence="3" id="KW-0812">Transmembrane</keyword>
<dbReference type="PANTHER" id="PTHR46423:SF1">
    <property type="entry name" value="RNA POLYMERASE II-ASSOCIATED PROTEIN 3"/>
    <property type="match status" value="1"/>
</dbReference>
<keyword evidence="1 2" id="KW-0802">TPR repeat</keyword>
<evidence type="ECO:0000256" key="1">
    <source>
        <dbReference type="ARBA" id="ARBA00022803"/>
    </source>
</evidence>
<dbReference type="SUPFAM" id="SSF48452">
    <property type="entry name" value="TPR-like"/>
    <property type="match status" value="1"/>
</dbReference>
<reference evidence="4" key="1">
    <citation type="submission" date="2020-05" db="EMBL/GenBank/DDBJ databases">
        <authorList>
            <person name="Zhu T."/>
            <person name="Keshari N."/>
            <person name="Lu X."/>
        </authorList>
    </citation>
    <scope>NUCLEOTIDE SEQUENCE</scope>
    <source>
        <strain evidence="4">NK1-12</strain>
    </source>
</reference>
<evidence type="ECO:0000313" key="4">
    <source>
        <dbReference type="EMBL" id="WNZ24358.1"/>
    </source>
</evidence>
<sequence>MKSPSRKIQQNLAQLQENKLVETSFWIWLIVLIAVAGIGLGSMLSAYWGKDSVAVVFPEPIAADAMPLPTLIPEAASAFQQGCEVYRSGQYRRAITCFNQALQLDPQLAEAYYNRGRASANLRRVTDAVADLVKASELYLEQGNTTPIAQLKQDLERLKSQK</sequence>
<dbReference type="PANTHER" id="PTHR46423">
    <property type="entry name" value="RNA POLYMERASE II-ASSOCIATED PROTEIN 3"/>
    <property type="match status" value="1"/>
</dbReference>
<dbReference type="PROSITE" id="PS50005">
    <property type="entry name" value="TPR"/>
    <property type="match status" value="1"/>
</dbReference>
<dbReference type="InterPro" id="IPR019734">
    <property type="entry name" value="TPR_rpt"/>
</dbReference>
<gene>
    <name evidence="4" type="ORF">HJG54_16845</name>
</gene>
<organism evidence="4">
    <name type="scientific">Leptolyngbya sp. NK1-12</name>
    <dbReference type="NCBI Taxonomy" id="2547451"/>
    <lineage>
        <taxon>Bacteria</taxon>
        <taxon>Bacillati</taxon>
        <taxon>Cyanobacteriota</taxon>
        <taxon>Cyanophyceae</taxon>
        <taxon>Leptolyngbyales</taxon>
        <taxon>Leptolyngbyaceae</taxon>
        <taxon>Leptolyngbya group</taxon>
        <taxon>Leptolyngbya</taxon>
    </lineage>
</organism>
<dbReference type="Gene3D" id="1.25.40.10">
    <property type="entry name" value="Tetratricopeptide repeat domain"/>
    <property type="match status" value="1"/>
</dbReference>
<feature type="transmembrane region" description="Helical" evidence="3">
    <location>
        <begin position="25"/>
        <end position="48"/>
    </location>
</feature>
<dbReference type="InterPro" id="IPR011990">
    <property type="entry name" value="TPR-like_helical_dom_sf"/>
</dbReference>
<dbReference type="EMBL" id="CP053586">
    <property type="protein sequence ID" value="WNZ24358.1"/>
    <property type="molecule type" value="Genomic_DNA"/>
</dbReference>
<evidence type="ECO:0000256" key="3">
    <source>
        <dbReference type="SAM" id="Phobius"/>
    </source>
</evidence>